<feature type="transmembrane region" description="Helical" evidence="2">
    <location>
        <begin position="214"/>
        <end position="237"/>
    </location>
</feature>
<proteinExistence type="predicted"/>
<gene>
    <name evidence="3" type="ORF">EV193_11628</name>
</gene>
<accession>A0A4Q7KC10</accession>
<name>A0A4Q7KC10_9PSEU</name>
<organism evidence="3 4">
    <name type="scientific">Herbihabitans rhizosphaerae</name>
    <dbReference type="NCBI Taxonomy" id="1872711"/>
    <lineage>
        <taxon>Bacteria</taxon>
        <taxon>Bacillati</taxon>
        <taxon>Actinomycetota</taxon>
        <taxon>Actinomycetes</taxon>
        <taxon>Pseudonocardiales</taxon>
        <taxon>Pseudonocardiaceae</taxon>
        <taxon>Herbihabitans</taxon>
    </lineage>
</organism>
<feature type="region of interest" description="Disordered" evidence="1">
    <location>
        <begin position="169"/>
        <end position="192"/>
    </location>
</feature>
<dbReference type="RefSeq" id="WP_130348441.1">
    <property type="nucleotide sequence ID" value="NZ_SGWQ01000016.1"/>
</dbReference>
<evidence type="ECO:0000313" key="3">
    <source>
        <dbReference type="EMBL" id="RZS30508.1"/>
    </source>
</evidence>
<comment type="caution">
    <text evidence="3">The sequence shown here is derived from an EMBL/GenBank/DDBJ whole genome shotgun (WGS) entry which is preliminary data.</text>
</comment>
<evidence type="ECO:0000256" key="2">
    <source>
        <dbReference type="SAM" id="Phobius"/>
    </source>
</evidence>
<dbReference type="EMBL" id="SGWQ01000016">
    <property type="protein sequence ID" value="RZS30508.1"/>
    <property type="molecule type" value="Genomic_DNA"/>
</dbReference>
<feature type="transmembrane region" description="Helical" evidence="2">
    <location>
        <begin position="6"/>
        <end position="25"/>
    </location>
</feature>
<dbReference type="AlphaFoldDB" id="A0A4Q7KC10"/>
<protein>
    <submittedName>
        <fullName evidence="3">Uncharacterized protein</fullName>
    </submittedName>
</protein>
<keyword evidence="2" id="KW-0472">Membrane</keyword>
<dbReference type="Proteomes" id="UP000294257">
    <property type="component" value="Unassembled WGS sequence"/>
</dbReference>
<sequence length="354" mass="39054">MSWLTWIISTLAIWAITRYLIRPWLRAKILLPRTITRHNWRLETGRFGPTGTGRQITGTIHGHRFTARETTGTTLLTVHGFTLTDAPPHVIDIDALRTKVTVHGPSRAQHAIDNASTKHWFTWTTLTSATEYAIDGDSISIICDSTLPQLPIERRVHTIIDIGRELEHLDWNPPTTNEDNDEAGGSPEPDEAPERVLRTVHLGKHSGAESCLGCGWVIGFFGLLAIGLVLFGLQFTINATGALLGLGEPVTLEITSPPDPDGNVQAAYQHDGQRHTTELEANANVGDRIQAHMPLWPGDLWISLPWTQPIPTGTPGMLNTILALTAGLTALTIPTGIYLHLRKRSQDLHTRDRD</sequence>
<evidence type="ECO:0000313" key="4">
    <source>
        <dbReference type="Proteomes" id="UP000294257"/>
    </source>
</evidence>
<keyword evidence="4" id="KW-1185">Reference proteome</keyword>
<evidence type="ECO:0000256" key="1">
    <source>
        <dbReference type="SAM" id="MobiDB-lite"/>
    </source>
</evidence>
<keyword evidence="2" id="KW-0812">Transmembrane</keyword>
<keyword evidence="2" id="KW-1133">Transmembrane helix</keyword>
<reference evidence="3 4" key="1">
    <citation type="submission" date="2019-02" db="EMBL/GenBank/DDBJ databases">
        <title>Genomic Encyclopedia of Type Strains, Phase IV (KMG-IV): sequencing the most valuable type-strain genomes for metagenomic binning, comparative biology and taxonomic classification.</title>
        <authorList>
            <person name="Goeker M."/>
        </authorList>
    </citation>
    <scope>NUCLEOTIDE SEQUENCE [LARGE SCALE GENOMIC DNA]</scope>
    <source>
        <strain evidence="3 4">DSM 101727</strain>
    </source>
</reference>
<feature type="transmembrane region" description="Helical" evidence="2">
    <location>
        <begin position="321"/>
        <end position="341"/>
    </location>
</feature>